<reference evidence="14" key="1">
    <citation type="submission" date="2020-11" db="EMBL/GenBank/DDBJ databases">
        <title>Sequencing the genomes of 1000 actinobacteria strains.</title>
        <authorList>
            <person name="Klenk H.-P."/>
        </authorList>
    </citation>
    <scope>NUCLEOTIDE SEQUENCE</scope>
    <source>
        <strain evidence="14">DSM 45356</strain>
    </source>
</reference>
<evidence type="ECO:0000256" key="2">
    <source>
        <dbReference type="ARBA" id="ARBA00001974"/>
    </source>
</evidence>
<keyword evidence="11" id="KW-0479">Metal-binding</keyword>
<dbReference type="SUPFAM" id="SSF63380">
    <property type="entry name" value="Riboflavin synthase domain-like"/>
    <property type="match status" value="1"/>
</dbReference>
<dbReference type="InterPro" id="IPR000971">
    <property type="entry name" value="Globin"/>
</dbReference>
<evidence type="ECO:0000256" key="5">
    <source>
        <dbReference type="ARBA" id="ARBA00022714"/>
    </source>
</evidence>
<dbReference type="InterPro" id="IPR039261">
    <property type="entry name" value="FNR_nucleotide-bd"/>
</dbReference>
<dbReference type="Pfam" id="PF00175">
    <property type="entry name" value="NAD_binding_1"/>
    <property type="match status" value="1"/>
</dbReference>
<keyword evidence="5" id="KW-0001">2Fe-2S</keyword>
<feature type="domain" description="FAD-binding FR-type" evidence="13">
    <location>
        <begin position="83"/>
        <end position="183"/>
    </location>
</feature>
<dbReference type="Gene3D" id="2.40.30.10">
    <property type="entry name" value="Translation factors"/>
    <property type="match status" value="1"/>
</dbReference>
<dbReference type="Gene3D" id="3.40.50.80">
    <property type="entry name" value="Nucleotide-binding domain of ferredoxin-NADP reductase (FNR) module"/>
    <property type="match status" value="1"/>
</dbReference>
<evidence type="ECO:0000256" key="3">
    <source>
        <dbReference type="ARBA" id="ARBA00006401"/>
    </source>
</evidence>
<evidence type="ECO:0000313" key="15">
    <source>
        <dbReference type="Proteomes" id="UP000622552"/>
    </source>
</evidence>
<dbReference type="GO" id="GO:0020037">
    <property type="term" value="F:heme binding"/>
    <property type="evidence" value="ECO:0007669"/>
    <property type="project" value="InterPro"/>
</dbReference>
<evidence type="ECO:0000259" key="13">
    <source>
        <dbReference type="PROSITE" id="PS51384"/>
    </source>
</evidence>
<feature type="domain" description="Globin" evidence="12">
    <location>
        <begin position="1"/>
        <end position="77"/>
    </location>
</feature>
<dbReference type="CDD" id="cd19753">
    <property type="entry name" value="Mb-like_oxidoreductase"/>
    <property type="match status" value="1"/>
</dbReference>
<dbReference type="PROSITE" id="PS01033">
    <property type="entry name" value="GLOBIN"/>
    <property type="match status" value="1"/>
</dbReference>
<comment type="cofactor">
    <cofactor evidence="1">
        <name>heme b</name>
        <dbReference type="ChEBI" id="CHEBI:60344"/>
    </cofactor>
</comment>
<organism evidence="14 15">
    <name type="scientific">Longispora fulva</name>
    <dbReference type="NCBI Taxonomy" id="619741"/>
    <lineage>
        <taxon>Bacteria</taxon>
        <taxon>Bacillati</taxon>
        <taxon>Actinomycetota</taxon>
        <taxon>Actinomycetes</taxon>
        <taxon>Micromonosporales</taxon>
        <taxon>Micromonosporaceae</taxon>
        <taxon>Longispora</taxon>
    </lineage>
</organism>
<dbReference type="PRINTS" id="PR00410">
    <property type="entry name" value="PHEHYDRXLASE"/>
</dbReference>
<dbReference type="Proteomes" id="UP000622552">
    <property type="component" value="Unassembled WGS sequence"/>
</dbReference>
<protein>
    <recommendedName>
        <fullName evidence="4">nitric oxide dioxygenase</fullName>
        <ecNumber evidence="4">1.14.12.17</ecNumber>
    </recommendedName>
</protein>
<comment type="similarity">
    <text evidence="3">In the C-terminal section; belongs to the flavoprotein pyridine nucleotide cytochrome reductase family.</text>
</comment>
<evidence type="ECO:0000256" key="8">
    <source>
        <dbReference type="ARBA" id="ARBA00023027"/>
    </source>
</evidence>
<keyword evidence="15" id="KW-1185">Reference proteome</keyword>
<evidence type="ECO:0000313" key="14">
    <source>
        <dbReference type="EMBL" id="MBG6139791.1"/>
    </source>
</evidence>
<dbReference type="GO" id="GO:0008941">
    <property type="term" value="F:nitric oxide dioxygenase NAD(P)H activity"/>
    <property type="evidence" value="ECO:0007669"/>
    <property type="project" value="UniProtKB-EC"/>
</dbReference>
<dbReference type="InterPro" id="IPR001709">
    <property type="entry name" value="Flavoprot_Pyr_Nucl_cyt_Rdtase"/>
</dbReference>
<evidence type="ECO:0000256" key="1">
    <source>
        <dbReference type="ARBA" id="ARBA00001970"/>
    </source>
</evidence>
<keyword evidence="11" id="KW-0561">Oxygen transport</keyword>
<dbReference type="Pfam" id="PF00970">
    <property type="entry name" value="FAD_binding_6"/>
    <property type="match status" value="1"/>
</dbReference>
<comment type="catalytic activity">
    <reaction evidence="10">
        <text>2 nitric oxide + NADPH + 2 O2 = 2 nitrate + NADP(+) + H(+)</text>
        <dbReference type="Rhea" id="RHEA:19465"/>
        <dbReference type="ChEBI" id="CHEBI:15378"/>
        <dbReference type="ChEBI" id="CHEBI:15379"/>
        <dbReference type="ChEBI" id="CHEBI:16480"/>
        <dbReference type="ChEBI" id="CHEBI:17632"/>
        <dbReference type="ChEBI" id="CHEBI:57783"/>
        <dbReference type="ChEBI" id="CHEBI:58349"/>
        <dbReference type="EC" id="1.14.12.17"/>
    </reaction>
</comment>
<evidence type="ECO:0000256" key="6">
    <source>
        <dbReference type="ARBA" id="ARBA00022857"/>
    </source>
</evidence>
<keyword evidence="7" id="KW-0411">Iron-sulfur</keyword>
<evidence type="ECO:0000256" key="4">
    <source>
        <dbReference type="ARBA" id="ARBA00012229"/>
    </source>
</evidence>
<sequence length="315" mass="35456">MHAVQSVDDPDAFAEYLGALGRDHRKFHVLPEQYEVVGRCLIEALREYCGDQWAPEHEQAWRDAYTAISSIMVAGAEADRDNPPYWHAEVVSHERRSSDIAVLTVRPLRPLRYRAGQYVSVECRHQPRLWRMFSIANAPRDDGLLEFHVRAVGAGWVSSALVWKLRAGDMLRIGAPMGTMSLDRTSTRDVVCVAGGTGLAPLRALVEELATYNRTRWVHLFFGVRTRDDLYDLGALQRLAARYPWLSVVPAVSDDPGYDGEQGTAFEVMARYGPWQEHDFFVSGSPSMVKATLRGIADLNVPSFRVRYDSFGDVD</sequence>
<dbReference type="PANTHER" id="PTHR47354:SF5">
    <property type="entry name" value="PROTEIN RFBI"/>
    <property type="match status" value="1"/>
</dbReference>
<comment type="catalytic activity">
    <reaction evidence="9">
        <text>2 nitric oxide + NADH + 2 O2 = 2 nitrate + NAD(+) + H(+)</text>
        <dbReference type="Rhea" id="RHEA:19469"/>
        <dbReference type="ChEBI" id="CHEBI:15378"/>
        <dbReference type="ChEBI" id="CHEBI:15379"/>
        <dbReference type="ChEBI" id="CHEBI:16480"/>
        <dbReference type="ChEBI" id="CHEBI:17632"/>
        <dbReference type="ChEBI" id="CHEBI:57540"/>
        <dbReference type="ChEBI" id="CHEBI:57945"/>
        <dbReference type="EC" id="1.14.12.17"/>
    </reaction>
</comment>
<dbReference type="GO" id="GO:0005344">
    <property type="term" value="F:oxygen carrier activity"/>
    <property type="evidence" value="ECO:0007669"/>
    <property type="project" value="UniProtKB-KW"/>
</dbReference>
<keyword evidence="11" id="KW-0813">Transport</keyword>
<keyword evidence="6" id="KW-0521">NADP</keyword>
<dbReference type="InterPro" id="IPR017927">
    <property type="entry name" value="FAD-bd_FR_type"/>
</dbReference>
<dbReference type="InterPro" id="IPR001433">
    <property type="entry name" value="OxRdtase_FAD/NAD-bd"/>
</dbReference>
<dbReference type="InterPro" id="IPR009050">
    <property type="entry name" value="Globin-like_sf"/>
</dbReference>
<dbReference type="PRINTS" id="PR00371">
    <property type="entry name" value="FPNCR"/>
</dbReference>
<keyword evidence="11" id="KW-0408">Iron</keyword>
<name>A0A8J7KN22_9ACTN</name>
<dbReference type="GO" id="GO:0051537">
    <property type="term" value="F:2 iron, 2 sulfur cluster binding"/>
    <property type="evidence" value="ECO:0007669"/>
    <property type="project" value="UniProtKB-KW"/>
</dbReference>
<dbReference type="CDD" id="cd06187">
    <property type="entry name" value="O2ase_reductase_like"/>
    <property type="match status" value="1"/>
</dbReference>
<dbReference type="InterPro" id="IPR008333">
    <property type="entry name" value="Cbr1-like_FAD-bd_dom"/>
</dbReference>
<proteinExistence type="inferred from homology"/>
<dbReference type="InterPro" id="IPR050415">
    <property type="entry name" value="MRET"/>
</dbReference>
<keyword evidence="8" id="KW-0520">NAD</keyword>
<evidence type="ECO:0000256" key="11">
    <source>
        <dbReference type="RuleBase" id="RU000356"/>
    </source>
</evidence>
<evidence type="ECO:0000256" key="7">
    <source>
        <dbReference type="ARBA" id="ARBA00023014"/>
    </source>
</evidence>
<dbReference type="SUPFAM" id="SSF46458">
    <property type="entry name" value="Globin-like"/>
    <property type="match status" value="1"/>
</dbReference>
<dbReference type="PANTHER" id="PTHR47354">
    <property type="entry name" value="NADH OXIDOREDUCTASE HCR"/>
    <property type="match status" value="1"/>
</dbReference>
<dbReference type="EC" id="1.14.12.17" evidence="4"/>
<evidence type="ECO:0000259" key="12">
    <source>
        <dbReference type="PROSITE" id="PS01033"/>
    </source>
</evidence>
<comment type="similarity">
    <text evidence="11">Belongs to the globin family.</text>
</comment>
<evidence type="ECO:0000256" key="9">
    <source>
        <dbReference type="ARBA" id="ARBA00048649"/>
    </source>
</evidence>
<dbReference type="Pfam" id="PF00042">
    <property type="entry name" value="Globin"/>
    <property type="match status" value="1"/>
</dbReference>
<keyword evidence="11" id="KW-0349">Heme</keyword>
<comment type="cofactor">
    <cofactor evidence="2">
        <name>FAD</name>
        <dbReference type="ChEBI" id="CHEBI:57692"/>
    </cofactor>
</comment>
<dbReference type="InterPro" id="IPR017938">
    <property type="entry name" value="Riboflavin_synthase-like_b-brl"/>
</dbReference>
<comment type="caution">
    <text evidence="14">The sequence shown here is derived from an EMBL/GenBank/DDBJ whole genome shotgun (WGS) entry which is preliminary data.</text>
</comment>
<dbReference type="EMBL" id="JADOUF010000001">
    <property type="protein sequence ID" value="MBG6139791.1"/>
    <property type="molecule type" value="Genomic_DNA"/>
</dbReference>
<dbReference type="Gene3D" id="1.10.490.10">
    <property type="entry name" value="Globins"/>
    <property type="match status" value="1"/>
</dbReference>
<gene>
    <name evidence="14" type="ORF">IW245_005985</name>
</gene>
<dbReference type="GO" id="GO:0019825">
    <property type="term" value="F:oxygen binding"/>
    <property type="evidence" value="ECO:0007669"/>
    <property type="project" value="InterPro"/>
</dbReference>
<accession>A0A8J7KN22</accession>
<evidence type="ECO:0000256" key="10">
    <source>
        <dbReference type="ARBA" id="ARBA00049433"/>
    </source>
</evidence>
<dbReference type="AlphaFoldDB" id="A0A8J7KN22"/>
<dbReference type="PROSITE" id="PS51384">
    <property type="entry name" value="FAD_FR"/>
    <property type="match status" value="1"/>
</dbReference>
<dbReference type="SUPFAM" id="SSF52343">
    <property type="entry name" value="Ferredoxin reductase-like, C-terminal NADP-linked domain"/>
    <property type="match status" value="1"/>
</dbReference>
<dbReference type="InterPro" id="IPR012292">
    <property type="entry name" value="Globin/Proto"/>
</dbReference>